<dbReference type="Gene3D" id="1.10.10.650">
    <property type="entry name" value="RuvA domain 2-like"/>
    <property type="match status" value="1"/>
</dbReference>
<dbReference type="GO" id="GO:0003746">
    <property type="term" value="F:translation elongation factor activity"/>
    <property type="evidence" value="ECO:0007669"/>
    <property type="project" value="UniProtKB-KW"/>
</dbReference>
<dbReference type="Gene3D" id="3.30.420.140">
    <property type="entry name" value="YqgF/RNase H-like domain"/>
    <property type="match status" value="1"/>
</dbReference>
<organism evidence="16 17">
    <name type="scientific">Discina gigas</name>
    <dbReference type="NCBI Taxonomy" id="1032678"/>
    <lineage>
        <taxon>Eukaryota</taxon>
        <taxon>Fungi</taxon>
        <taxon>Dikarya</taxon>
        <taxon>Ascomycota</taxon>
        <taxon>Pezizomycotina</taxon>
        <taxon>Pezizomycetes</taxon>
        <taxon>Pezizales</taxon>
        <taxon>Discinaceae</taxon>
        <taxon>Discina</taxon>
    </lineage>
</organism>
<evidence type="ECO:0000259" key="14">
    <source>
        <dbReference type="PROSITE" id="PS50001"/>
    </source>
</evidence>
<dbReference type="InterPro" id="IPR032706">
    <property type="entry name" value="Spt6_HHH"/>
</dbReference>
<evidence type="ECO:0000256" key="3">
    <source>
        <dbReference type="ARBA" id="ARBA00009253"/>
    </source>
</evidence>
<evidence type="ECO:0000256" key="11">
    <source>
        <dbReference type="PROSITE-ProRule" id="PRU00191"/>
    </source>
</evidence>
<feature type="region of interest" description="Disordered" evidence="13">
    <location>
        <begin position="140"/>
        <end position="240"/>
    </location>
</feature>
<evidence type="ECO:0000256" key="2">
    <source>
        <dbReference type="ARBA" id="ARBA00004286"/>
    </source>
</evidence>
<dbReference type="InterPro" id="IPR055179">
    <property type="entry name" value="Tex-like_central_region"/>
</dbReference>
<evidence type="ECO:0000256" key="7">
    <source>
        <dbReference type="ARBA" id="ARBA00023163"/>
    </source>
</evidence>
<feature type="coiled-coil region" evidence="12">
    <location>
        <begin position="1070"/>
        <end position="1113"/>
    </location>
</feature>
<dbReference type="SUPFAM" id="SSF53098">
    <property type="entry name" value="Ribonuclease H-like"/>
    <property type="match status" value="1"/>
</dbReference>
<dbReference type="InterPro" id="IPR010994">
    <property type="entry name" value="RuvA_2-like"/>
</dbReference>
<dbReference type="InterPro" id="IPR042066">
    <property type="entry name" value="Spt6_death-like"/>
</dbReference>
<dbReference type="SUPFAM" id="SSF47781">
    <property type="entry name" value="RuvA domain 2-like"/>
    <property type="match status" value="2"/>
</dbReference>
<dbReference type="InterPro" id="IPR023323">
    <property type="entry name" value="Tex-like_dom_sf"/>
</dbReference>
<dbReference type="Pfam" id="PF14635">
    <property type="entry name" value="HHH_7"/>
    <property type="match status" value="1"/>
</dbReference>
<dbReference type="InterPro" id="IPR028231">
    <property type="entry name" value="Spt6_YqgF"/>
</dbReference>
<dbReference type="Pfam" id="PF22706">
    <property type="entry name" value="Tex_central_region"/>
    <property type="match status" value="1"/>
</dbReference>
<dbReference type="SUPFAM" id="SSF158832">
    <property type="entry name" value="Tex N-terminal region-like"/>
    <property type="match status" value="1"/>
</dbReference>
<dbReference type="CDD" id="cd09928">
    <property type="entry name" value="SH2_Cterm_SPT6_like"/>
    <property type="match status" value="1"/>
</dbReference>
<feature type="compositionally biased region" description="Basic and acidic residues" evidence="13">
    <location>
        <begin position="1"/>
        <end position="10"/>
    </location>
</feature>
<evidence type="ECO:0000256" key="1">
    <source>
        <dbReference type="ARBA" id="ARBA00004123"/>
    </source>
</evidence>
<dbReference type="InterPro" id="IPR012337">
    <property type="entry name" value="RNaseH-like_sf"/>
</dbReference>
<dbReference type="Pfam" id="PF14639">
    <property type="entry name" value="YqgF"/>
    <property type="match status" value="1"/>
</dbReference>
<dbReference type="InterPro" id="IPR003029">
    <property type="entry name" value="S1_domain"/>
</dbReference>
<keyword evidence="17" id="KW-1185">Reference proteome</keyword>
<feature type="compositionally biased region" description="Acidic residues" evidence="13">
    <location>
        <begin position="11"/>
        <end position="24"/>
    </location>
</feature>
<feature type="compositionally biased region" description="Acidic residues" evidence="13">
    <location>
        <begin position="196"/>
        <end position="208"/>
    </location>
</feature>
<dbReference type="InterPro" id="IPR035019">
    <property type="entry name" value="Spt6_SH2_N"/>
</dbReference>
<keyword evidence="16" id="KW-0648">Protein biosynthesis</keyword>
<dbReference type="PROSITE" id="PS50001">
    <property type="entry name" value="SH2"/>
    <property type="match status" value="1"/>
</dbReference>
<protein>
    <recommendedName>
        <fullName evidence="4 10">Transcription elongation factor Spt6</fullName>
    </recommendedName>
</protein>
<comment type="subcellular location">
    <subcellularLocation>
        <location evidence="2">Chromosome</location>
    </subcellularLocation>
    <subcellularLocation>
        <location evidence="1 10">Nucleus</location>
    </subcellularLocation>
</comment>
<feature type="domain" description="SH2" evidence="14">
    <location>
        <begin position="1248"/>
        <end position="1346"/>
    </location>
</feature>
<dbReference type="Pfam" id="PF14633">
    <property type="entry name" value="SH2_2"/>
    <property type="match status" value="1"/>
</dbReference>
<feature type="compositionally biased region" description="Basic and acidic residues" evidence="13">
    <location>
        <begin position="218"/>
        <end position="234"/>
    </location>
</feature>
<feature type="domain" description="S1 motif" evidence="15">
    <location>
        <begin position="1130"/>
        <end position="1200"/>
    </location>
</feature>
<dbReference type="InterPro" id="IPR049540">
    <property type="entry name" value="Spt6-like_S1"/>
</dbReference>
<dbReference type="InterPro" id="IPR023319">
    <property type="entry name" value="Tex-like_HTH_dom_sf"/>
</dbReference>
<dbReference type="SUPFAM" id="SSF50249">
    <property type="entry name" value="Nucleic acid-binding proteins"/>
    <property type="match status" value="1"/>
</dbReference>
<dbReference type="SUPFAM" id="SSF55550">
    <property type="entry name" value="SH2 domain"/>
    <property type="match status" value="1"/>
</dbReference>
<keyword evidence="7 10" id="KW-0804">Transcription</keyword>
<evidence type="ECO:0000256" key="9">
    <source>
        <dbReference type="ARBA" id="ARBA00093389"/>
    </source>
</evidence>
<feature type="compositionally biased region" description="Basic and acidic residues" evidence="13">
    <location>
        <begin position="178"/>
        <end position="194"/>
    </location>
</feature>
<name>A0ABR3GX83_9PEZI</name>
<evidence type="ECO:0000256" key="6">
    <source>
        <dbReference type="ARBA" id="ARBA00022999"/>
    </source>
</evidence>
<keyword evidence="5" id="KW-0158">Chromosome</keyword>
<evidence type="ECO:0000256" key="5">
    <source>
        <dbReference type="ARBA" id="ARBA00022454"/>
    </source>
</evidence>
<dbReference type="InterPro" id="IPR028088">
    <property type="entry name" value="Spt6_HTH_DNA-bd_dom"/>
</dbReference>
<dbReference type="PIRSF" id="PIRSF036947">
    <property type="entry name" value="Spt6"/>
    <property type="match status" value="1"/>
</dbReference>
<dbReference type="Proteomes" id="UP001447188">
    <property type="component" value="Unassembled WGS sequence"/>
</dbReference>
<accession>A0ABR3GX83</accession>
<comment type="function">
    <text evidence="10">Plays a role in maintenance of chromatin structure during RNA polymerase II transcription elongation thereby repressing transcription initiation from cryptic promoters. Mediates the reassembly of nucleosomes onto the promoters of at least a selected set of genes during repression; the nucleosome reassembly is essential for transcriptional repression.</text>
</comment>
<evidence type="ECO:0000256" key="8">
    <source>
        <dbReference type="ARBA" id="ARBA00023242"/>
    </source>
</evidence>
<dbReference type="InterPro" id="IPR000980">
    <property type="entry name" value="SH2"/>
</dbReference>
<keyword evidence="16" id="KW-0251">Elongation factor</keyword>
<dbReference type="PANTHER" id="PTHR10145:SF6">
    <property type="entry name" value="TRANSCRIPTION ELONGATION FACTOR SPT6"/>
    <property type="match status" value="1"/>
</dbReference>
<dbReference type="InterPro" id="IPR028083">
    <property type="entry name" value="Spt6_acidic_N_dom"/>
</dbReference>
<evidence type="ECO:0000256" key="4">
    <source>
        <dbReference type="ARBA" id="ARBA00020248"/>
    </source>
</evidence>
<keyword evidence="8 10" id="KW-0539">Nucleus</keyword>
<dbReference type="InterPro" id="IPR017072">
    <property type="entry name" value="TF_Spt6"/>
</dbReference>
<evidence type="ECO:0000313" key="17">
    <source>
        <dbReference type="Proteomes" id="UP001447188"/>
    </source>
</evidence>
<dbReference type="Gene3D" id="2.40.50.140">
    <property type="entry name" value="Nucleic acid-binding proteins"/>
    <property type="match status" value="1"/>
</dbReference>
<keyword evidence="12" id="KW-0175">Coiled coil</keyword>
<dbReference type="Gene3D" id="1.10.3500.10">
    <property type="entry name" value="Tex N-terminal region-like"/>
    <property type="match status" value="1"/>
</dbReference>
<evidence type="ECO:0000256" key="10">
    <source>
        <dbReference type="PIRNR" id="PIRNR036947"/>
    </source>
</evidence>
<dbReference type="Gene3D" id="3.30.505.10">
    <property type="entry name" value="SH2 domain"/>
    <property type="match status" value="2"/>
</dbReference>
<proteinExistence type="inferred from homology"/>
<dbReference type="Gene3D" id="1.10.10.2740">
    <property type="entry name" value="Spt6, Death-like domain"/>
    <property type="match status" value="1"/>
</dbReference>
<feature type="compositionally biased region" description="Acidic residues" evidence="13">
    <location>
        <begin position="158"/>
        <end position="177"/>
    </location>
</feature>
<dbReference type="InterPro" id="IPR035420">
    <property type="entry name" value="Spt6_SH2"/>
</dbReference>
<feature type="compositionally biased region" description="Acidic residues" evidence="13">
    <location>
        <begin position="67"/>
        <end position="80"/>
    </location>
</feature>
<dbReference type="PANTHER" id="PTHR10145">
    <property type="entry name" value="TRANSCRIPTION ELONGATION FACTOR SPT6"/>
    <property type="match status" value="1"/>
</dbReference>
<evidence type="ECO:0000313" key="16">
    <source>
        <dbReference type="EMBL" id="KAL0640529.1"/>
    </source>
</evidence>
<evidence type="ECO:0000256" key="12">
    <source>
        <dbReference type="SAM" id="Coils"/>
    </source>
</evidence>
<dbReference type="EMBL" id="JBBBZM010000003">
    <property type="protein sequence ID" value="KAL0640529.1"/>
    <property type="molecule type" value="Genomic_DNA"/>
</dbReference>
<feature type="compositionally biased region" description="Acidic residues" evidence="13">
    <location>
        <begin position="46"/>
        <end position="58"/>
    </location>
</feature>
<dbReference type="InterPro" id="IPR035018">
    <property type="entry name" value="Spt6_SH2_C"/>
</dbReference>
<dbReference type="Pfam" id="PF21710">
    <property type="entry name" value="Spt6_S1"/>
    <property type="match status" value="1"/>
</dbReference>
<keyword evidence="6 11" id="KW-0727">SH2 domain</keyword>
<dbReference type="InterPro" id="IPR012340">
    <property type="entry name" value="NA-bd_OB-fold"/>
</dbReference>
<dbReference type="Pfam" id="PF14632">
    <property type="entry name" value="SPT6_acidic"/>
    <property type="match status" value="1"/>
</dbReference>
<dbReference type="Pfam" id="PF14641">
    <property type="entry name" value="HTH_44"/>
    <property type="match status" value="1"/>
</dbReference>
<sequence>MGDFIDREAQLDDEEEEELDEELEGVSGEVRRKLVVGGKKQRDFEDSSEEEDDDDDEEAAKIREGFIVDDEDDEEEEEQADGSLVMVKKKRKKRRRTERDEEDEEGLDEDDLDLVMENTGVEVARSSQLIVKSRFKRLRRQAEENRRRQQSRDLNEIFSEDEDLDAPGEPDDDDEGLDNARRGGGDRGDARGLVDEFADFIEEDEMSEEDGRQGGSDDDMHMVGRRPRDRDHTRSNYAPQNLNLREGAISDMQDIFGLGDEYDFALVTEEDQEEAGEDKVKELELKDVFEPSELADRMLTEEDNEIRLNDVPERYQIARKPYTHLNIGREEIDEEGEWIARFLMPKKRLPGHLQDALVKAIKKILEFFVIEEMEVPFVFQHRKDYLIHAEKIPTRNYGDGDTQYEIVAERLISQDDLWEILDHDLKFRAYLDKRRAFERTYYQLKDQSNIEDDREAEEGIRHAETGDQVQDMHDYIHFRYHSQLKDIALTGERGNGYRRPGNSKTMFERIRNGRVYGLVRAFGISAGQFSINVQLDQKREFAEDPLDYPHSMSDEFVEDPEFATGEVALQAARLMLAEEMFTNPSLRKALRERWFTRSLVHVNVTEKGVKKIDEQHQFYEFKYLRNQTMQAIAAQPGMYLRMMKAESEGLVEINIELQNEEGFTRRLYDYIMSENVSDIAEAWNKERRDVIDIAMAKFRVMFQKNVKDELRTACEDAVAFECRRAYSKKLDQAPYKPKALKLGEIPRVFTLSNGQGERGRDAVVGIFRDEDGRVLENVKYPDLKDEKSRQELVDLLQRRKPDVIGVAGFSVQTHKLVEDIRQIVEQNDITVVGEEEDRMPIEVIYVNDEVARLYQNSDRAMLDHPDLPPLARYCVALARYVQNPLLEYAGLGKDIVSIVFHTAQQLLPEDKLQRALDSAIVDMVNLVGVDINEAASKPYVATLVPYVCGLGPRKATSVLKTIQANGGKVSSRIELLGDRDKGLGTVVGPRVFVNCASFLVIAHDPSERNSDYLDNTRVHPEDYDLGRKMAADALDIDEEDVAAMVVDSGPGAVINELINGQEDKVNELSLEDYAEELERNFNQKKRATLETIRAELQHAYEELRNKFNRLSTEEIFTMLTGETKDTLDDGMVVPVNIRRVTDRFIAARLDCGIEGNVSVEEIHDGGSHFSPSSMYHVGQTVQARIESINARTFYAELSLREDKIRNPKRKNPDVPQEEWDDAREERDKARLAVTNQEQTRSARVIKHPLFKPFNSRQAEEFLAGQNRGDAVIRPSSNGPDHIAVTWKVNDSIYQHIDVLELDKENEFTVGKTLRVGGRFSYSDLDELIVNHVKAMARKVDELTHNSKFITGSKADCEKWLEKYCEANPKRSTYGFCFDTKHPGYFHLLFKAGAGASVGAWPVKIIPSAFQLRDTPFPDMMTLCNGFKTMFMHSQKSRARI</sequence>
<dbReference type="InterPro" id="IPR036860">
    <property type="entry name" value="SH2_dom_sf"/>
</dbReference>
<dbReference type="PROSITE" id="PS50126">
    <property type="entry name" value="S1"/>
    <property type="match status" value="1"/>
</dbReference>
<feature type="compositionally biased region" description="Basic residues" evidence="13">
    <location>
        <begin position="87"/>
        <end position="96"/>
    </location>
</feature>
<reference evidence="16 17" key="1">
    <citation type="submission" date="2024-02" db="EMBL/GenBank/DDBJ databases">
        <title>Discinaceae phylogenomics.</title>
        <authorList>
            <person name="Dirks A.C."/>
            <person name="James T.Y."/>
        </authorList>
    </citation>
    <scope>NUCLEOTIDE SEQUENCE [LARGE SCALE GENOMIC DNA]</scope>
    <source>
        <strain evidence="16 17">ACD0624</strain>
    </source>
</reference>
<feature type="region of interest" description="Disordered" evidence="13">
    <location>
        <begin position="1"/>
        <end position="114"/>
    </location>
</feature>
<feature type="compositionally biased region" description="Basic and acidic residues" evidence="13">
    <location>
        <begin position="140"/>
        <end position="155"/>
    </location>
</feature>
<comment type="caution">
    <text evidence="16">The sequence shown here is derived from an EMBL/GenBank/DDBJ whole genome shotgun (WGS) entry which is preliminary data.</text>
</comment>
<evidence type="ECO:0000256" key="13">
    <source>
        <dbReference type="SAM" id="MobiDB-lite"/>
    </source>
</evidence>
<evidence type="ECO:0000259" key="15">
    <source>
        <dbReference type="PROSITE" id="PS50126"/>
    </source>
</evidence>
<gene>
    <name evidence="16" type="primary">SPT6</name>
    <name evidence="16" type="ORF">Q9L58_000500</name>
</gene>
<comment type="function">
    <text evidence="9">Histone H3-H4 chaperone that plays a role in maintenance of chromatin structure during RNA polymerase II transcription elongation thereby repressing transcription initiation from cryptic promoters. Mediates the reassembly of nucleosomes onto the promoters of at least a selected set of genes during repression; the nucleosome reassembly is essential for transcriptional repression. Essential for viability.</text>
</comment>
<comment type="similarity">
    <text evidence="3 10">Belongs to the SPT6 family.</text>
</comment>
<dbReference type="CDD" id="cd09918">
    <property type="entry name" value="SH2_Nterm_SPT6_like"/>
    <property type="match status" value="1"/>
</dbReference>
<dbReference type="Gene3D" id="1.10.150.850">
    <property type="entry name" value="Spt6, helix-hairpin-helix domain"/>
    <property type="match status" value="1"/>
</dbReference>
<feature type="compositionally biased region" description="Acidic residues" evidence="13">
    <location>
        <begin position="100"/>
        <end position="114"/>
    </location>
</feature>
<dbReference type="InterPro" id="IPR037027">
    <property type="entry name" value="YqgF/RNaseH-like_dom_sf"/>
</dbReference>